<evidence type="ECO:0000313" key="1">
    <source>
        <dbReference type="EMBL" id="PIS22976.1"/>
    </source>
</evidence>
<accession>A0A2H0XDH3</accession>
<organism evidence="1 2">
    <name type="scientific">candidate division WWE3 bacterium CG08_land_8_20_14_0_20_40_13</name>
    <dbReference type="NCBI Taxonomy" id="1975084"/>
    <lineage>
        <taxon>Bacteria</taxon>
        <taxon>Katanobacteria</taxon>
    </lineage>
</organism>
<comment type="caution">
    <text evidence="1">The sequence shown here is derived from an EMBL/GenBank/DDBJ whole genome shotgun (WGS) entry which is preliminary data.</text>
</comment>
<name>A0A2H0XDH3_UNCKA</name>
<reference evidence="2" key="1">
    <citation type="submission" date="2017-09" db="EMBL/GenBank/DDBJ databases">
        <title>Depth-based differentiation of microbial function through sediment-hosted aquifers and enrichment of novel symbionts in the deep terrestrial subsurface.</title>
        <authorList>
            <person name="Probst A.J."/>
            <person name="Ladd B."/>
            <person name="Jarett J.K."/>
            <person name="Geller-Mcgrath D.E."/>
            <person name="Sieber C.M.K."/>
            <person name="Emerson J.B."/>
            <person name="Anantharaman K."/>
            <person name="Thomas B.C."/>
            <person name="Malmstrom R."/>
            <person name="Stieglmeier M."/>
            <person name="Klingl A."/>
            <person name="Woyke T."/>
            <person name="Ryan C.M."/>
            <person name="Banfield J.F."/>
        </authorList>
    </citation>
    <scope>NUCLEOTIDE SEQUENCE [LARGE SCALE GENOMIC DNA]</scope>
</reference>
<evidence type="ECO:0000313" key="2">
    <source>
        <dbReference type="Proteomes" id="UP000230340"/>
    </source>
</evidence>
<dbReference type="AlphaFoldDB" id="A0A2H0XDH3"/>
<sequence>MELFNKDTFAQATDWIGGSAREPEARFYCPTSSEFKGRLSKLQSDLERLPDLIDYYPLIVAIVGEIGNNSFDHNLGNWPDISGIFFSYDTNKRQVALADRGQGILRTLKRVRPDVKNDEDALRIAFTEVVSGRSPGSRGNGLKFVLGVVLSKTIEINFFSGAAMVSVSNNNKNLKIDKFLL</sequence>
<dbReference type="EMBL" id="PEYT01000023">
    <property type="protein sequence ID" value="PIS22976.1"/>
    <property type="molecule type" value="Genomic_DNA"/>
</dbReference>
<protein>
    <submittedName>
        <fullName evidence="1">Uncharacterized protein</fullName>
    </submittedName>
</protein>
<proteinExistence type="predicted"/>
<dbReference type="Proteomes" id="UP000230340">
    <property type="component" value="Unassembled WGS sequence"/>
</dbReference>
<gene>
    <name evidence="1" type="ORF">COT49_02720</name>
</gene>